<comment type="subunit">
    <text evidence="7">The complex comprises the extracytoplasmic solute receptor protein and the two transmembrane proteins.</text>
</comment>
<protein>
    <recommendedName>
        <fullName evidence="7">TRAP transporter small permease protein</fullName>
    </recommendedName>
</protein>
<evidence type="ECO:0000256" key="4">
    <source>
        <dbReference type="ARBA" id="ARBA00022692"/>
    </source>
</evidence>
<dbReference type="OrthoDB" id="6183232at2"/>
<evidence type="ECO:0000313" key="9">
    <source>
        <dbReference type="EMBL" id="SHK28154.1"/>
    </source>
</evidence>
<sequence>MHRFMNGLARNMALLGGIVLTLLILLTCVSVLGRGINTFLHSGLGEALLGGATQTLLDTGVGPILGDYELVEAGIAFAIFAFLPFCQITNGHATVDIFTSKLGVNANKFIQMVVEVVFALVLMLIAWRLYDGMLSKMRYTETTFLLQFPVWWGYAASLAAAVVAALVGVYMAGVRSVEFFTGRRIIAPAGGADH</sequence>
<comment type="caution">
    <text evidence="7">Lacks conserved residue(s) required for the propagation of feature annotation.</text>
</comment>
<keyword evidence="4 7" id="KW-0812">Transmembrane</keyword>
<evidence type="ECO:0000259" key="8">
    <source>
        <dbReference type="Pfam" id="PF04290"/>
    </source>
</evidence>
<proteinExistence type="inferred from homology"/>
<reference evidence="9 10" key="1">
    <citation type="submission" date="2016-11" db="EMBL/GenBank/DDBJ databases">
        <authorList>
            <person name="Varghese N."/>
            <person name="Submissions S."/>
        </authorList>
    </citation>
    <scope>NUCLEOTIDE SEQUENCE [LARGE SCALE GENOMIC DNA]</scope>
    <source>
        <strain evidence="9 10">DSM 29620</strain>
    </source>
</reference>
<gene>
    <name evidence="9" type="ORF">SAMN05444142_104189</name>
</gene>
<dbReference type="GO" id="GO:0022857">
    <property type="term" value="F:transmembrane transporter activity"/>
    <property type="evidence" value="ECO:0007669"/>
    <property type="project" value="UniProtKB-UniRule"/>
</dbReference>
<keyword evidence="7" id="KW-0997">Cell inner membrane</keyword>
<comment type="similarity">
    <text evidence="7">Belongs to the TRAP transporter small permease family.</text>
</comment>
<accession>A0A1H0I1J4</accession>
<dbReference type="GO" id="GO:0005886">
    <property type="term" value="C:plasma membrane"/>
    <property type="evidence" value="ECO:0007669"/>
    <property type="project" value="UniProtKB-SubCell"/>
</dbReference>
<dbReference type="Pfam" id="PF04290">
    <property type="entry name" value="DctQ"/>
    <property type="match status" value="1"/>
</dbReference>
<feature type="transmembrane region" description="Helical" evidence="7">
    <location>
        <begin position="150"/>
        <end position="174"/>
    </location>
</feature>
<feature type="transmembrane region" description="Helical" evidence="7">
    <location>
        <begin position="109"/>
        <end position="130"/>
    </location>
</feature>
<keyword evidence="6 7" id="KW-0472">Membrane</keyword>
<evidence type="ECO:0000256" key="7">
    <source>
        <dbReference type="RuleBase" id="RU369079"/>
    </source>
</evidence>
<evidence type="ECO:0000313" key="10">
    <source>
        <dbReference type="Proteomes" id="UP000324252"/>
    </source>
</evidence>
<evidence type="ECO:0000256" key="3">
    <source>
        <dbReference type="ARBA" id="ARBA00022475"/>
    </source>
</evidence>
<comment type="function">
    <text evidence="7">Part of the tripartite ATP-independent periplasmic (TRAP) transport system.</text>
</comment>
<organism evidence="9 10">
    <name type="scientific">Lutimaribacter pacificus</name>
    <dbReference type="NCBI Taxonomy" id="391948"/>
    <lineage>
        <taxon>Bacteria</taxon>
        <taxon>Pseudomonadati</taxon>
        <taxon>Pseudomonadota</taxon>
        <taxon>Alphaproteobacteria</taxon>
        <taxon>Rhodobacterales</taxon>
        <taxon>Roseobacteraceae</taxon>
        <taxon>Lutimaribacter</taxon>
    </lineage>
</organism>
<evidence type="ECO:0000256" key="1">
    <source>
        <dbReference type="ARBA" id="ARBA00004651"/>
    </source>
</evidence>
<dbReference type="Proteomes" id="UP000324252">
    <property type="component" value="Unassembled WGS sequence"/>
</dbReference>
<name>A0A1H0I1J4_9RHOB</name>
<evidence type="ECO:0000256" key="6">
    <source>
        <dbReference type="ARBA" id="ARBA00023136"/>
    </source>
</evidence>
<evidence type="ECO:0000256" key="5">
    <source>
        <dbReference type="ARBA" id="ARBA00022989"/>
    </source>
</evidence>
<feature type="transmembrane region" description="Helical" evidence="7">
    <location>
        <begin position="70"/>
        <end position="88"/>
    </location>
</feature>
<dbReference type="EMBL" id="FQZZ01000004">
    <property type="protein sequence ID" value="SHK28154.1"/>
    <property type="molecule type" value="Genomic_DNA"/>
</dbReference>
<keyword evidence="5 7" id="KW-1133">Transmembrane helix</keyword>
<dbReference type="InterPro" id="IPR055348">
    <property type="entry name" value="DctQ"/>
</dbReference>
<dbReference type="RefSeq" id="WP_149788417.1">
    <property type="nucleotide sequence ID" value="NZ_FNIO01000004.1"/>
</dbReference>
<keyword evidence="10" id="KW-1185">Reference proteome</keyword>
<feature type="domain" description="Tripartite ATP-independent periplasmic transporters DctQ component" evidence="8">
    <location>
        <begin position="63"/>
        <end position="171"/>
    </location>
</feature>
<dbReference type="AlphaFoldDB" id="A0A1H0I1J4"/>
<evidence type="ECO:0000256" key="2">
    <source>
        <dbReference type="ARBA" id="ARBA00022448"/>
    </source>
</evidence>
<keyword evidence="2 7" id="KW-0813">Transport</keyword>
<comment type="subcellular location">
    <subcellularLocation>
        <location evidence="7">Cell inner membrane</location>
        <topology evidence="7">Multi-pass membrane protein</topology>
    </subcellularLocation>
    <subcellularLocation>
        <location evidence="1">Cell membrane</location>
        <topology evidence="1">Multi-pass membrane protein</topology>
    </subcellularLocation>
</comment>
<keyword evidence="3" id="KW-1003">Cell membrane</keyword>